<evidence type="ECO:0000259" key="2">
    <source>
        <dbReference type="Pfam" id="PF09044"/>
    </source>
</evidence>
<dbReference type="Gene3D" id="3.30.430.10">
    <property type="entry name" value="Killer Toxin P4, subunit A"/>
    <property type="match status" value="1"/>
</dbReference>
<keyword evidence="1" id="KW-0732">Signal</keyword>
<reference evidence="4 5" key="1">
    <citation type="submission" date="2019-04" db="EMBL/GenBank/DDBJ databases">
        <title>Aspergillus burnettii sp. nov., novel species from soil in southeast Queensland.</title>
        <authorList>
            <person name="Gilchrist C.L.M."/>
            <person name="Pitt J.I."/>
            <person name="Lange L."/>
            <person name="Lacey H.J."/>
            <person name="Vuong D."/>
            <person name="Midgley D.J."/>
            <person name="Greenfield P."/>
            <person name="Bradbury M."/>
            <person name="Lacey E."/>
            <person name="Busk P.K."/>
            <person name="Pilgaard B."/>
            <person name="Chooi Y.H."/>
            <person name="Piggott A.M."/>
        </authorList>
    </citation>
    <scope>NUCLEOTIDE SEQUENCE [LARGE SCALE GENOMIC DNA]</scope>
    <source>
        <strain evidence="4 5">FRR 5400</strain>
    </source>
</reference>
<feature type="chain" id="PRO_5043207832" evidence="1">
    <location>
        <begin position="22"/>
        <end position="136"/>
    </location>
</feature>
<gene>
    <name evidence="3" type="ORF">BDV23DRAFT_182808</name>
    <name evidence="4" type="ORF">ETB97_003270</name>
</gene>
<evidence type="ECO:0000313" key="4">
    <source>
        <dbReference type="EMBL" id="KAF5859129.1"/>
    </source>
</evidence>
<accession>A0A5N6FYU3</accession>
<evidence type="ECO:0000313" key="5">
    <source>
        <dbReference type="Proteomes" id="UP000541154"/>
    </source>
</evidence>
<feature type="signal peptide" evidence="1">
    <location>
        <begin position="1"/>
        <end position="21"/>
    </location>
</feature>
<organism evidence="3">
    <name type="scientific">Petromyces alliaceus</name>
    <name type="common">Aspergillus alliaceus</name>
    <dbReference type="NCBI Taxonomy" id="209559"/>
    <lineage>
        <taxon>Eukaryota</taxon>
        <taxon>Fungi</taxon>
        <taxon>Dikarya</taxon>
        <taxon>Ascomycota</taxon>
        <taxon>Pezizomycotina</taxon>
        <taxon>Eurotiomycetes</taxon>
        <taxon>Eurotiomycetidae</taxon>
        <taxon>Eurotiales</taxon>
        <taxon>Aspergillaceae</taxon>
        <taxon>Aspergillus</taxon>
        <taxon>Aspergillus subgen. Circumdati</taxon>
    </lineage>
</organism>
<dbReference type="SUPFAM" id="SSF55221">
    <property type="entry name" value="Yeast killer toxins"/>
    <property type="match status" value="1"/>
</dbReference>
<dbReference type="OrthoDB" id="4177994at2759"/>
<sequence>MHFSITNLLAIASLGVLAVEGKGINCEGSSNCGNVAFHISKLINDVKNIDPNRWYYNGNRIACWQNVAGSGFCAFPQKTGGVPGKSIPDLLQKISDHGCKRCGSVPLFYPQDNNIDSHGEITVNWVSSTGGCNGLC</sequence>
<keyword evidence="5" id="KW-1185">Reference proteome</keyword>
<accession>A0A5N7CB67</accession>
<dbReference type="InterPro" id="IPR015131">
    <property type="entry name" value="Killer_tox_Kp4"/>
</dbReference>
<dbReference type="Pfam" id="PF09044">
    <property type="entry name" value="Kp4"/>
    <property type="match status" value="1"/>
</dbReference>
<name>A0A5N7CB67_PETAA</name>
<dbReference type="Proteomes" id="UP000541154">
    <property type="component" value="Unassembled WGS sequence"/>
</dbReference>
<dbReference type="OMA" id="INCHGSS"/>
<protein>
    <submittedName>
        <fullName evidence="3">Killer toxin</fullName>
    </submittedName>
</protein>
<dbReference type="EMBL" id="SPNV01000177">
    <property type="protein sequence ID" value="KAF5859129.1"/>
    <property type="molecule type" value="Genomic_DNA"/>
</dbReference>
<reference evidence="3" key="2">
    <citation type="submission" date="2019-04" db="EMBL/GenBank/DDBJ databases">
        <title>Friends and foes A comparative genomics studyof 23 Aspergillus species from section Flavi.</title>
        <authorList>
            <consortium name="DOE Joint Genome Institute"/>
            <person name="Kjaerbolling I."/>
            <person name="Vesth T."/>
            <person name="Frisvad J.C."/>
            <person name="Nybo J.L."/>
            <person name="Theobald S."/>
            <person name="Kildgaard S."/>
            <person name="Isbrandt T."/>
            <person name="Kuo A."/>
            <person name="Sato A."/>
            <person name="Lyhne E.K."/>
            <person name="Kogle M.E."/>
            <person name="Wiebenga A."/>
            <person name="Kun R.S."/>
            <person name="Lubbers R.J."/>
            <person name="Makela M.R."/>
            <person name="Barry K."/>
            <person name="Chovatia M."/>
            <person name="Clum A."/>
            <person name="Daum C."/>
            <person name="Haridas S."/>
            <person name="He G."/>
            <person name="LaButti K."/>
            <person name="Lipzen A."/>
            <person name="Mondo S."/>
            <person name="Riley R."/>
            <person name="Salamov A."/>
            <person name="Simmons B.A."/>
            <person name="Magnuson J.K."/>
            <person name="Henrissat B."/>
            <person name="Mortensen U.H."/>
            <person name="Larsen T.O."/>
            <person name="Devries R.P."/>
            <person name="Grigoriev I.V."/>
            <person name="Machida M."/>
            <person name="Baker S.E."/>
            <person name="Andersen M.R."/>
        </authorList>
    </citation>
    <scope>NUCLEOTIDE SEQUENCE [LARGE SCALE GENOMIC DNA]</scope>
    <source>
        <strain evidence="3">IBT 14317</strain>
    </source>
</reference>
<proteinExistence type="predicted"/>
<evidence type="ECO:0000313" key="3">
    <source>
        <dbReference type="EMBL" id="KAE8391097.1"/>
    </source>
</evidence>
<dbReference type="InterPro" id="IPR011329">
    <property type="entry name" value="Killer_tox_Kp4/SMK"/>
</dbReference>
<evidence type="ECO:0000256" key="1">
    <source>
        <dbReference type="SAM" id="SignalP"/>
    </source>
</evidence>
<dbReference type="Proteomes" id="UP000326877">
    <property type="component" value="Unassembled WGS sequence"/>
</dbReference>
<dbReference type="AlphaFoldDB" id="A0A5N7CB67"/>
<dbReference type="GO" id="GO:0005576">
    <property type="term" value="C:extracellular region"/>
    <property type="evidence" value="ECO:0007669"/>
    <property type="project" value="InterPro"/>
</dbReference>
<feature type="domain" description="Killer toxin Kp4" evidence="2">
    <location>
        <begin position="14"/>
        <end position="127"/>
    </location>
</feature>
<dbReference type="EMBL" id="ML735248">
    <property type="protein sequence ID" value="KAE8391097.1"/>
    <property type="molecule type" value="Genomic_DNA"/>
</dbReference>
<accession>A0A8H6A2W8</accession>